<proteinExistence type="predicted"/>
<comment type="caution">
    <text evidence="2">The sequence shown here is derived from an EMBL/GenBank/DDBJ whole genome shotgun (WGS) entry which is preliminary data.</text>
</comment>
<dbReference type="GO" id="GO:0071949">
    <property type="term" value="F:FAD binding"/>
    <property type="evidence" value="ECO:0007669"/>
    <property type="project" value="InterPro"/>
</dbReference>
<dbReference type="Gene3D" id="3.50.50.60">
    <property type="entry name" value="FAD/NAD(P)-binding domain"/>
    <property type="match status" value="1"/>
</dbReference>
<evidence type="ECO:0000313" key="3">
    <source>
        <dbReference type="Proteomes" id="UP000432015"/>
    </source>
</evidence>
<accession>A0A7K1L873</accession>
<evidence type="ECO:0000313" key="2">
    <source>
        <dbReference type="EMBL" id="MUN40503.1"/>
    </source>
</evidence>
<reference evidence="2 3" key="1">
    <citation type="submission" date="2019-11" db="EMBL/GenBank/DDBJ databases">
        <authorList>
            <person name="Cao P."/>
        </authorList>
    </citation>
    <scope>NUCLEOTIDE SEQUENCE [LARGE SCALE GENOMIC DNA]</scope>
    <source>
        <strain evidence="2 3">NEAU-AAG5</strain>
    </source>
</reference>
<evidence type="ECO:0000259" key="1">
    <source>
        <dbReference type="Pfam" id="PF01494"/>
    </source>
</evidence>
<keyword evidence="3" id="KW-1185">Reference proteome</keyword>
<dbReference type="PANTHER" id="PTHR46865">
    <property type="entry name" value="OXIDOREDUCTASE-RELATED"/>
    <property type="match status" value="1"/>
</dbReference>
<gene>
    <name evidence="2" type="ORF">GNZ18_28455</name>
</gene>
<dbReference type="AlphaFoldDB" id="A0A7K1L873"/>
<dbReference type="Pfam" id="PF01494">
    <property type="entry name" value="FAD_binding_3"/>
    <property type="match status" value="1"/>
</dbReference>
<dbReference type="InterPro" id="IPR002938">
    <property type="entry name" value="FAD-bd"/>
</dbReference>
<dbReference type="InterPro" id="IPR051704">
    <property type="entry name" value="FAD_aromatic-hydroxylase"/>
</dbReference>
<dbReference type="EMBL" id="WOFH01000011">
    <property type="protein sequence ID" value="MUN40503.1"/>
    <property type="molecule type" value="Genomic_DNA"/>
</dbReference>
<dbReference type="RefSeq" id="WP_156219619.1">
    <property type="nucleotide sequence ID" value="NZ_WOFH01000011.1"/>
</dbReference>
<name>A0A7K1L873_9ACTN</name>
<dbReference type="PANTHER" id="PTHR46865:SF2">
    <property type="entry name" value="MONOOXYGENASE"/>
    <property type="match status" value="1"/>
</dbReference>
<protein>
    <submittedName>
        <fullName evidence="2">NAD(P)-binding protein</fullName>
    </submittedName>
</protein>
<dbReference type="SUPFAM" id="SSF51905">
    <property type="entry name" value="FAD/NAD(P)-binding domain"/>
    <property type="match status" value="1"/>
</dbReference>
<organism evidence="2 3">
    <name type="scientific">Actinomadura litoris</name>
    <dbReference type="NCBI Taxonomy" id="2678616"/>
    <lineage>
        <taxon>Bacteria</taxon>
        <taxon>Bacillati</taxon>
        <taxon>Actinomycetota</taxon>
        <taxon>Actinomycetes</taxon>
        <taxon>Streptosporangiales</taxon>
        <taxon>Thermomonosporaceae</taxon>
        <taxon>Actinomadura</taxon>
    </lineage>
</organism>
<dbReference type="InterPro" id="IPR036188">
    <property type="entry name" value="FAD/NAD-bd_sf"/>
</dbReference>
<dbReference type="PRINTS" id="PR00420">
    <property type="entry name" value="RNGMNOXGNASE"/>
</dbReference>
<sequence>MRNTTVLVSGASIAGTATAYWLDRHGFEVTVVELSPGPRPGGQAIDVRGPALDVAERMGVLDGLRRRSTALRGMSVVDTSGKELYRTDERTFSGGDLDSPDVEILRDDLAALLSAASGDRVEYLFGDSIATLDQDGAGVRVVFDGGTARTFDLVVGADGLRSNTRRLAFEDPAPLRYLGGYLGVWTAPNTFGLDHWQTVIHTPDADTYGAMMMSVRDDTEIRAYVGFESPDPIDYDHRDVPAQRRLLASRYADADGDLRRLVETMADAPDFHFDALAQVHLDTWSRGRVALVGDAGYCGSPASGQGTSMAMVGAYVLAGELKAAGGDHVRAFAAYEDELRDYVTANQAFGERGMTDLGEELARLAEGAESPEPYDLAELAAIVDSYKLKSY</sequence>
<dbReference type="Gene3D" id="3.30.9.10">
    <property type="entry name" value="D-Amino Acid Oxidase, subunit A, domain 2"/>
    <property type="match status" value="1"/>
</dbReference>
<dbReference type="Proteomes" id="UP000432015">
    <property type="component" value="Unassembled WGS sequence"/>
</dbReference>
<feature type="domain" description="FAD-binding" evidence="1">
    <location>
        <begin position="4"/>
        <end position="338"/>
    </location>
</feature>